<dbReference type="GO" id="GO:0005525">
    <property type="term" value="F:GTP binding"/>
    <property type="evidence" value="ECO:0007669"/>
    <property type="project" value="InterPro"/>
</dbReference>
<organism evidence="2 3">
    <name type="scientific">Pholiota conissans</name>
    <dbReference type="NCBI Taxonomy" id="109636"/>
    <lineage>
        <taxon>Eukaryota</taxon>
        <taxon>Fungi</taxon>
        <taxon>Dikarya</taxon>
        <taxon>Basidiomycota</taxon>
        <taxon>Agaricomycotina</taxon>
        <taxon>Agaricomycetes</taxon>
        <taxon>Agaricomycetidae</taxon>
        <taxon>Agaricales</taxon>
        <taxon>Agaricineae</taxon>
        <taxon>Strophariaceae</taxon>
        <taxon>Pholiota</taxon>
    </lineage>
</organism>
<dbReference type="OrthoDB" id="8954335at2759"/>
<name>A0A9P5ZAC5_9AGAR</name>
<sequence length="296" mass="33200">MTSKPKWKRREKMLTKSDVVMPDPQPTDIVVPIMGATGAGKSMFINKLLGEGTVPVGHRLVSCTEQLKPIIVKPGDHPSLRGLSGRLVIVDTPGFDDTYVEDAEILRRISVWLAASYSDSMKLGGVIFLHEISQVRMLGTALTNTNVFRKLCGDSNMSSVILATSKWEIKEWNVCENREAELKKTFWSGMLDAGARKARFLNNKDSAWEILNLIIMRQLRQNILQIQEELVIKQKIIPDTEAARSLRISLEQALEMHRKAAADGKTTQEQIDAICREISQLKVTFRRRILAAFGGV</sequence>
<gene>
    <name evidence="2" type="ORF">BDN70DRAFT_849974</name>
</gene>
<dbReference type="Gene3D" id="3.40.50.300">
    <property type="entry name" value="P-loop containing nucleotide triphosphate hydrolases"/>
    <property type="match status" value="1"/>
</dbReference>
<dbReference type="SUPFAM" id="SSF52540">
    <property type="entry name" value="P-loop containing nucleoside triphosphate hydrolases"/>
    <property type="match status" value="1"/>
</dbReference>
<reference evidence="2" key="1">
    <citation type="submission" date="2020-11" db="EMBL/GenBank/DDBJ databases">
        <authorList>
            <consortium name="DOE Joint Genome Institute"/>
            <person name="Ahrendt S."/>
            <person name="Riley R."/>
            <person name="Andreopoulos W."/>
            <person name="Labutti K."/>
            <person name="Pangilinan J."/>
            <person name="Ruiz-Duenas F.J."/>
            <person name="Barrasa J.M."/>
            <person name="Sanchez-Garcia M."/>
            <person name="Camarero S."/>
            <person name="Miyauchi S."/>
            <person name="Serrano A."/>
            <person name="Linde D."/>
            <person name="Babiker R."/>
            <person name="Drula E."/>
            <person name="Ayuso-Fernandez I."/>
            <person name="Pacheco R."/>
            <person name="Padilla G."/>
            <person name="Ferreira P."/>
            <person name="Barriuso J."/>
            <person name="Kellner H."/>
            <person name="Castanera R."/>
            <person name="Alfaro M."/>
            <person name="Ramirez L."/>
            <person name="Pisabarro A.G."/>
            <person name="Kuo A."/>
            <person name="Tritt A."/>
            <person name="Lipzen A."/>
            <person name="He G."/>
            <person name="Yan M."/>
            <person name="Ng V."/>
            <person name="Cullen D."/>
            <person name="Martin F."/>
            <person name="Rosso M.-N."/>
            <person name="Henrissat B."/>
            <person name="Hibbett D."/>
            <person name="Martinez A.T."/>
            <person name="Grigoriev I.V."/>
        </authorList>
    </citation>
    <scope>NUCLEOTIDE SEQUENCE</scope>
    <source>
        <strain evidence="2">CIRM-BRFM 674</strain>
    </source>
</reference>
<proteinExistence type="predicted"/>
<dbReference type="Proteomes" id="UP000807469">
    <property type="component" value="Unassembled WGS sequence"/>
</dbReference>
<evidence type="ECO:0000259" key="1">
    <source>
        <dbReference type="Pfam" id="PF01926"/>
    </source>
</evidence>
<comment type="caution">
    <text evidence="2">The sequence shown here is derived from an EMBL/GenBank/DDBJ whole genome shotgun (WGS) entry which is preliminary data.</text>
</comment>
<accession>A0A9P5ZAC5</accession>
<feature type="domain" description="G" evidence="1">
    <location>
        <begin position="32"/>
        <end position="101"/>
    </location>
</feature>
<dbReference type="InterPro" id="IPR027417">
    <property type="entry name" value="P-loop_NTPase"/>
</dbReference>
<evidence type="ECO:0000313" key="3">
    <source>
        <dbReference type="Proteomes" id="UP000807469"/>
    </source>
</evidence>
<dbReference type="AlphaFoldDB" id="A0A9P5ZAC5"/>
<protein>
    <recommendedName>
        <fullName evidence="1">G domain-containing protein</fullName>
    </recommendedName>
</protein>
<dbReference type="EMBL" id="MU155144">
    <property type="protein sequence ID" value="KAF9484398.1"/>
    <property type="molecule type" value="Genomic_DNA"/>
</dbReference>
<evidence type="ECO:0000313" key="2">
    <source>
        <dbReference type="EMBL" id="KAF9484398.1"/>
    </source>
</evidence>
<keyword evidence="3" id="KW-1185">Reference proteome</keyword>
<dbReference type="Pfam" id="PF01926">
    <property type="entry name" value="MMR_HSR1"/>
    <property type="match status" value="1"/>
</dbReference>
<dbReference type="InterPro" id="IPR006073">
    <property type="entry name" value="GTP-bd"/>
</dbReference>